<evidence type="ECO:0000313" key="3">
    <source>
        <dbReference type="Proteomes" id="UP001341840"/>
    </source>
</evidence>
<sequence length="145" mass="15646">MAEVEGMGPRSVLPHIHAPGATFRASASNPVALVSTHAASVPPVHPTSSIKAMKKPSVASSGKPFSVEREEGIKEDPSADLRQKRRKRKVSEASAEEAALGVETLWPSRWLCHQVLRVALLRRSLSHLTSRPHFNGPGQHPSGEI</sequence>
<comment type="caution">
    <text evidence="2">The sequence shown here is derived from an EMBL/GenBank/DDBJ whole genome shotgun (WGS) entry which is preliminary data.</text>
</comment>
<accession>A0ABU6RH00</accession>
<feature type="compositionally biased region" description="Basic and acidic residues" evidence="1">
    <location>
        <begin position="66"/>
        <end position="82"/>
    </location>
</feature>
<proteinExistence type="predicted"/>
<dbReference type="EMBL" id="JASCZI010030497">
    <property type="protein sequence ID" value="MED6123134.1"/>
    <property type="molecule type" value="Genomic_DNA"/>
</dbReference>
<protein>
    <submittedName>
        <fullName evidence="2">Uncharacterized protein</fullName>
    </submittedName>
</protein>
<organism evidence="2 3">
    <name type="scientific">Stylosanthes scabra</name>
    <dbReference type="NCBI Taxonomy" id="79078"/>
    <lineage>
        <taxon>Eukaryota</taxon>
        <taxon>Viridiplantae</taxon>
        <taxon>Streptophyta</taxon>
        <taxon>Embryophyta</taxon>
        <taxon>Tracheophyta</taxon>
        <taxon>Spermatophyta</taxon>
        <taxon>Magnoliopsida</taxon>
        <taxon>eudicotyledons</taxon>
        <taxon>Gunneridae</taxon>
        <taxon>Pentapetalae</taxon>
        <taxon>rosids</taxon>
        <taxon>fabids</taxon>
        <taxon>Fabales</taxon>
        <taxon>Fabaceae</taxon>
        <taxon>Papilionoideae</taxon>
        <taxon>50 kb inversion clade</taxon>
        <taxon>dalbergioids sensu lato</taxon>
        <taxon>Dalbergieae</taxon>
        <taxon>Pterocarpus clade</taxon>
        <taxon>Stylosanthes</taxon>
    </lineage>
</organism>
<gene>
    <name evidence="2" type="ORF">PIB30_046393</name>
</gene>
<keyword evidence="3" id="KW-1185">Reference proteome</keyword>
<dbReference type="Proteomes" id="UP001341840">
    <property type="component" value="Unassembled WGS sequence"/>
</dbReference>
<evidence type="ECO:0000313" key="2">
    <source>
        <dbReference type="EMBL" id="MED6123134.1"/>
    </source>
</evidence>
<name>A0ABU6RH00_9FABA</name>
<reference evidence="2 3" key="1">
    <citation type="journal article" date="2023" name="Plants (Basel)">
        <title>Bridging the Gap: Combining Genomics and Transcriptomics Approaches to Understand Stylosanthes scabra, an Orphan Legume from the Brazilian Caatinga.</title>
        <authorList>
            <person name="Ferreira-Neto J.R.C."/>
            <person name="da Silva M.D."/>
            <person name="Binneck E."/>
            <person name="de Melo N.F."/>
            <person name="da Silva R.H."/>
            <person name="de Melo A.L.T.M."/>
            <person name="Pandolfi V."/>
            <person name="Bustamante F.O."/>
            <person name="Brasileiro-Vidal A.C."/>
            <person name="Benko-Iseppon A.M."/>
        </authorList>
    </citation>
    <scope>NUCLEOTIDE SEQUENCE [LARGE SCALE GENOMIC DNA]</scope>
    <source>
        <tissue evidence="2">Leaves</tissue>
    </source>
</reference>
<feature type="region of interest" description="Disordered" evidence="1">
    <location>
        <begin position="40"/>
        <end position="94"/>
    </location>
</feature>
<evidence type="ECO:0000256" key="1">
    <source>
        <dbReference type="SAM" id="MobiDB-lite"/>
    </source>
</evidence>